<feature type="compositionally biased region" description="Gly residues" evidence="1">
    <location>
        <begin position="94"/>
        <end position="104"/>
    </location>
</feature>
<sequence>MGKRHVVHTGGACKNSGGSSPKGAIGVHSARSNISERLPASMGRHTSSMAEHAAINRGLKSAPHDGKPVAIKTDAQSCQKTLSGGGRAQQSASSGGGNKSGGGKSAEQALVRDTMREAGQGRSEGQNVHFEHVKSGGSAGNVLAHELAQQALQPGQARSKPTNGH</sequence>
<dbReference type="Pfam" id="PF00075">
    <property type="entry name" value="RNase_H"/>
    <property type="match status" value="1"/>
</dbReference>
<evidence type="ECO:0000259" key="2">
    <source>
        <dbReference type="PROSITE" id="PS50879"/>
    </source>
</evidence>
<feature type="domain" description="RNase H type-1" evidence="2">
    <location>
        <begin position="1"/>
        <end position="153"/>
    </location>
</feature>
<dbReference type="SUPFAM" id="SSF53098">
    <property type="entry name" value="Ribonuclease H-like"/>
    <property type="match status" value="1"/>
</dbReference>
<accession>A0A316UKX7</accession>
<evidence type="ECO:0000313" key="3">
    <source>
        <dbReference type="EMBL" id="PWN25889.1"/>
    </source>
</evidence>
<proteinExistence type="predicted"/>
<gene>
    <name evidence="3" type="ORF">BDZ90DRAFT_262087</name>
</gene>
<dbReference type="InterPro" id="IPR036397">
    <property type="entry name" value="RNaseH_sf"/>
</dbReference>
<dbReference type="AlphaFoldDB" id="A0A316UKX7"/>
<organism evidence="3 4">
    <name type="scientific">Jaminaea rosea</name>
    <dbReference type="NCBI Taxonomy" id="1569628"/>
    <lineage>
        <taxon>Eukaryota</taxon>
        <taxon>Fungi</taxon>
        <taxon>Dikarya</taxon>
        <taxon>Basidiomycota</taxon>
        <taxon>Ustilaginomycotina</taxon>
        <taxon>Exobasidiomycetes</taxon>
        <taxon>Microstromatales</taxon>
        <taxon>Microstromatales incertae sedis</taxon>
        <taxon>Jaminaea</taxon>
    </lineage>
</organism>
<dbReference type="Gene3D" id="3.30.420.10">
    <property type="entry name" value="Ribonuclease H-like superfamily/Ribonuclease H"/>
    <property type="match status" value="1"/>
</dbReference>
<evidence type="ECO:0000313" key="4">
    <source>
        <dbReference type="Proteomes" id="UP000245884"/>
    </source>
</evidence>
<dbReference type="RefSeq" id="XP_025360501.1">
    <property type="nucleotide sequence ID" value="XM_025508442.1"/>
</dbReference>
<name>A0A316UKX7_9BASI</name>
<dbReference type="EMBL" id="KZ819674">
    <property type="protein sequence ID" value="PWN25889.1"/>
    <property type="molecule type" value="Genomic_DNA"/>
</dbReference>
<protein>
    <recommendedName>
        <fullName evidence="2">RNase H type-1 domain-containing protein</fullName>
    </recommendedName>
</protein>
<dbReference type="PROSITE" id="PS50879">
    <property type="entry name" value="RNASE_H_1"/>
    <property type="match status" value="1"/>
</dbReference>
<dbReference type="Proteomes" id="UP000245884">
    <property type="component" value="Unassembled WGS sequence"/>
</dbReference>
<dbReference type="OrthoDB" id="245563at2759"/>
<reference evidence="3 4" key="1">
    <citation type="journal article" date="2018" name="Mol. Biol. Evol.">
        <title>Broad Genomic Sampling Reveals a Smut Pathogenic Ancestry of the Fungal Clade Ustilaginomycotina.</title>
        <authorList>
            <person name="Kijpornyongpan T."/>
            <person name="Mondo S.J."/>
            <person name="Barry K."/>
            <person name="Sandor L."/>
            <person name="Lee J."/>
            <person name="Lipzen A."/>
            <person name="Pangilinan J."/>
            <person name="LaButti K."/>
            <person name="Hainaut M."/>
            <person name="Henrissat B."/>
            <person name="Grigoriev I.V."/>
            <person name="Spatafora J.W."/>
            <person name="Aime M.C."/>
        </authorList>
    </citation>
    <scope>NUCLEOTIDE SEQUENCE [LARGE SCALE GENOMIC DNA]</scope>
    <source>
        <strain evidence="3 4">MCA 5214</strain>
    </source>
</reference>
<dbReference type="GO" id="GO:0004523">
    <property type="term" value="F:RNA-DNA hybrid ribonuclease activity"/>
    <property type="evidence" value="ECO:0007669"/>
    <property type="project" value="InterPro"/>
</dbReference>
<feature type="region of interest" description="Disordered" evidence="1">
    <location>
        <begin position="1"/>
        <end position="141"/>
    </location>
</feature>
<keyword evidence="4" id="KW-1185">Reference proteome</keyword>
<dbReference type="InterPro" id="IPR002156">
    <property type="entry name" value="RNaseH_domain"/>
</dbReference>
<dbReference type="InterPro" id="IPR012337">
    <property type="entry name" value="RNaseH-like_sf"/>
</dbReference>
<dbReference type="GO" id="GO:0003676">
    <property type="term" value="F:nucleic acid binding"/>
    <property type="evidence" value="ECO:0007669"/>
    <property type="project" value="InterPro"/>
</dbReference>
<evidence type="ECO:0000256" key="1">
    <source>
        <dbReference type="SAM" id="MobiDB-lite"/>
    </source>
</evidence>
<dbReference type="GeneID" id="37030265"/>